<dbReference type="InterPro" id="IPR002731">
    <property type="entry name" value="ATPase_BadF"/>
</dbReference>
<comment type="caution">
    <text evidence="2">The sequence shown here is derived from an EMBL/GenBank/DDBJ whole genome shotgun (WGS) entry which is preliminary data.</text>
</comment>
<dbReference type="InterPro" id="IPR043129">
    <property type="entry name" value="ATPase_NBD"/>
</dbReference>
<name>A0A3N5YBU2_9ALTE</name>
<accession>A0A3N5YBU2</accession>
<dbReference type="OrthoDB" id="9816014at2"/>
<dbReference type="RefSeq" id="WP_124027933.1">
    <property type="nucleotide sequence ID" value="NZ_JBHRSN010000006.1"/>
</dbReference>
<dbReference type="Pfam" id="PF01869">
    <property type="entry name" value="BcrAD_BadFG"/>
    <property type="match status" value="1"/>
</dbReference>
<keyword evidence="3" id="KW-1185">Reference proteome</keyword>
<dbReference type="Gene3D" id="3.30.420.40">
    <property type="match status" value="2"/>
</dbReference>
<dbReference type="PANTHER" id="PTHR43190:SF3">
    <property type="entry name" value="N-ACETYL-D-GLUCOSAMINE KINASE"/>
    <property type="match status" value="1"/>
</dbReference>
<dbReference type="PANTHER" id="PTHR43190">
    <property type="entry name" value="N-ACETYL-D-GLUCOSAMINE KINASE"/>
    <property type="match status" value="1"/>
</dbReference>
<dbReference type="CDD" id="cd24082">
    <property type="entry name" value="ASKHA_NBD_GspK-like"/>
    <property type="match status" value="1"/>
</dbReference>
<gene>
    <name evidence="2" type="ORF">DRW07_10855</name>
</gene>
<proteinExistence type="predicted"/>
<evidence type="ECO:0000313" key="3">
    <source>
        <dbReference type="Proteomes" id="UP000275281"/>
    </source>
</evidence>
<evidence type="ECO:0000313" key="2">
    <source>
        <dbReference type="EMBL" id="RPJ66575.1"/>
    </source>
</evidence>
<protein>
    <recommendedName>
        <fullName evidence="1">ATPase BadF/BadG/BcrA/BcrD type domain-containing protein</fullName>
    </recommendedName>
</protein>
<reference evidence="2 3" key="1">
    <citation type="submission" date="2018-11" db="EMBL/GenBank/DDBJ databases">
        <authorList>
            <person name="Ye M.-Q."/>
            <person name="Du Z.-J."/>
        </authorList>
    </citation>
    <scope>NUCLEOTIDE SEQUENCE [LARGE SCALE GENOMIC DNA]</scope>
    <source>
        <strain evidence="2 3">U0105</strain>
    </source>
</reference>
<evidence type="ECO:0000259" key="1">
    <source>
        <dbReference type="Pfam" id="PF01869"/>
    </source>
</evidence>
<sequence length="295" mass="30502">MTVFFLGVDGGGSNTRARLEDAKGNLLGVGLAGPSNLVRGIPAAKAAIMDATSAALQQASLSSSQLSSIHACIGVAGANVDSYASQLNAWQHPFHSLQVTTDLHVALVGSHGGGEGAVIITGTGFCGGISLNGDYCEVGGHGLLMGDGGSGALLGLRAVRHTLETLDGVVPTSDLAQAVCKKLGCNTAAEMVSASIEQPPVYFAALAPTVFEWAKLEDETALEIVHKAARFTANYARLLLNKRPQRFSVIGGIAESLLPYLPEDLQKQCAPALCTPVEGAVLLARRKHQSFAANM</sequence>
<organism evidence="2 3">
    <name type="scientific">Alteromonas sediminis</name>
    <dbReference type="NCBI Taxonomy" id="2259342"/>
    <lineage>
        <taxon>Bacteria</taxon>
        <taxon>Pseudomonadati</taxon>
        <taxon>Pseudomonadota</taxon>
        <taxon>Gammaproteobacteria</taxon>
        <taxon>Alteromonadales</taxon>
        <taxon>Alteromonadaceae</taxon>
        <taxon>Alteromonas/Salinimonas group</taxon>
        <taxon>Alteromonas</taxon>
    </lineage>
</organism>
<dbReference type="Proteomes" id="UP000275281">
    <property type="component" value="Unassembled WGS sequence"/>
</dbReference>
<feature type="domain" description="ATPase BadF/BadG/BcrA/BcrD type" evidence="1">
    <location>
        <begin position="6"/>
        <end position="284"/>
    </location>
</feature>
<dbReference type="EMBL" id="RPOK01000003">
    <property type="protein sequence ID" value="RPJ66575.1"/>
    <property type="molecule type" value="Genomic_DNA"/>
</dbReference>
<dbReference type="AlphaFoldDB" id="A0A3N5YBU2"/>
<dbReference type="InterPro" id="IPR052519">
    <property type="entry name" value="Euk-type_GlcNAc_Kinase"/>
</dbReference>
<dbReference type="SUPFAM" id="SSF53067">
    <property type="entry name" value="Actin-like ATPase domain"/>
    <property type="match status" value="2"/>
</dbReference>